<evidence type="ECO:0000256" key="1">
    <source>
        <dbReference type="ARBA" id="ARBA00022491"/>
    </source>
</evidence>
<name>A0A240EIN5_9VIBR</name>
<protein>
    <submittedName>
        <fullName evidence="7">HTH-type transcriptional activator TipA</fullName>
    </submittedName>
</protein>
<evidence type="ECO:0000256" key="4">
    <source>
        <dbReference type="ARBA" id="ARBA00023163"/>
    </source>
</evidence>
<organism evidence="7 8">
    <name type="scientific">Vibrio thalassae</name>
    <dbReference type="NCBI Taxonomy" id="1243014"/>
    <lineage>
        <taxon>Bacteria</taxon>
        <taxon>Pseudomonadati</taxon>
        <taxon>Pseudomonadota</taxon>
        <taxon>Gammaproteobacteria</taxon>
        <taxon>Vibrionales</taxon>
        <taxon>Vibrionaceae</taxon>
        <taxon>Vibrio</taxon>
    </lineage>
</organism>
<keyword evidence="4" id="KW-0804">Transcription</keyword>
<dbReference type="InterPro" id="IPR009061">
    <property type="entry name" value="DNA-bd_dom_put_sf"/>
</dbReference>
<keyword evidence="1" id="KW-0678">Repressor</keyword>
<accession>A0A240EIN5</accession>
<dbReference type="InterPro" id="IPR000551">
    <property type="entry name" value="MerR-type_HTH_dom"/>
</dbReference>
<evidence type="ECO:0000313" key="8">
    <source>
        <dbReference type="Proteomes" id="UP000219336"/>
    </source>
</evidence>
<dbReference type="Pfam" id="PF13411">
    <property type="entry name" value="MerR_1"/>
    <property type="match status" value="1"/>
</dbReference>
<dbReference type="PANTHER" id="PTHR30204">
    <property type="entry name" value="REDOX-CYCLING DRUG-SENSING TRANSCRIPTIONAL ACTIVATOR SOXR"/>
    <property type="match status" value="1"/>
</dbReference>
<dbReference type="AlphaFoldDB" id="A0A240EIN5"/>
<dbReference type="PANTHER" id="PTHR30204:SF69">
    <property type="entry name" value="MERR-FAMILY TRANSCRIPTIONAL REGULATOR"/>
    <property type="match status" value="1"/>
</dbReference>
<evidence type="ECO:0000259" key="6">
    <source>
        <dbReference type="PROSITE" id="PS50937"/>
    </source>
</evidence>
<sequence length="172" mass="20368">MLTVTQLTRECHVSRTTVLYYERAGLLSPAHRSDNGYRWYGDKQITRLKNILSYRSFGLPIQEIGLLLDKQSEQVQEQTLREQFDALEREITALRHQQRAILTALEEPNLLETNSMNKTQWLDIMRNSGFDEQDMANWHRQFEKMQPDAHQEFLESLNISSQEIEEIRKNSR</sequence>
<keyword evidence="5" id="KW-0175">Coiled coil</keyword>
<feature type="coiled-coil region" evidence="5">
    <location>
        <begin position="70"/>
        <end position="97"/>
    </location>
</feature>
<evidence type="ECO:0000256" key="5">
    <source>
        <dbReference type="SAM" id="Coils"/>
    </source>
</evidence>
<dbReference type="GO" id="GO:0003700">
    <property type="term" value="F:DNA-binding transcription factor activity"/>
    <property type="evidence" value="ECO:0007669"/>
    <property type="project" value="InterPro"/>
</dbReference>
<dbReference type="Gene3D" id="1.10.1660.10">
    <property type="match status" value="1"/>
</dbReference>
<dbReference type="SMART" id="SM00422">
    <property type="entry name" value="HTH_MERR"/>
    <property type="match status" value="1"/>
</dbReference>
<evidence type="ECO:0000313" key="7">
    <source>
        <dbReference type="EMBL" id="SNX48381.1"/>
    </source>
</evidence>
<dbReference type="SUPFAM" id="SSF46955">
    <property type="entry name" value="Putative DNA-binding domain"/>
    <property type="match status" value="1"/>
</dbReference>
<proteinExistence type="predicted"/>
<dbReference type="OrthoDB" id="9802039at2"/>
<dbReference type="GO" id="GO:0003677">
    <property type="term" value="F:DNA binding"/>
    <property type="evidence" value="ECO:0007669"/>
    <property type="project" value="UniProtKB-KW"/>
</dbReference>
<dbReference type="InterPro" id="IPR047057">
    <property type="entry name" value="MerR_fam"/>
</dbReference>
<evidence type="ECO:0000256" key="3">
    <source>
        <dbReference type="ARBA" id="ARBA00023125"/>
    </source>
</evidence>
<keyword evidence="2" id="KW-0805">Transcription regulation</keyword>
<keyword evidence="3" id="KW-0238">DNA-binding</keyword>
<feature type="domain" description="HTH merR-type" evidence="6">
    <location>
        <begin position="1"/>
        <end position="70"/>
    </location>
</feature>
<dbReference type="EMBL" id="OANU01000025">
    <property type="protein sequence ID" value="SNX48381.1"/>
    <property type="molecule type" value="Genomic_DNA"/>
</dbReference>
<reference evidence="8" key="1">
    <citation type="submission" date="2016-06" db="EMBL/GenBank/DDBJ databases">
        <authorList>
            <person name="Rodrigo-Torres L."/>
            <person name="Arahal R.D."/>
            <person name="Lucena T."/>
        </authorList>
    </citation>
    <scope>NUCLEOTIDE SEQUENCE [LARGE SCALE GENOMIC DNA]</scope>
    <source>
        <strain evidence="8">CECT8203</strain>
    </source>
</reference>
<keyword evidence="8" id="KW-1185">Reference proteome</keyword>
<gene>
    <name evidence="7" type="primary">tipA</name>
    <name evidence="7" type="ORF">VTH8203_01999</name>
</gene>
<evidence type="ECO:0000256" key="2">
    <source>
        <dbReference type="ARBA" id="ARBA00023015"/>
    </source>
</evidence>
<dbReference type="PROSITE" id="PS50937">
    <property type="entry name" value="HTH_MERR_2"/>
    <property type="match status" value="1"/>
</dbReference>
<dbReference type="RefSeq" id="WP_096993558.1">
    <property type="nucleotide sequence ID" value="NZ_JBHSII010000009.1"/>
</dbReference>
<dbReference type="Proteomes" id="UP000219336">
    <property type="component" value="Unassembled WGS sequence"/>
</dbReference>
<dbReference type="PRINTS" id="PR00040">
    <property type="entry name" value="HTHMERR"/>
</dbReference>